<evidence type="ECO:0000259" key="7">
    <source>
        <dbReference type="Pfam" id="PF01930"/>
    </source>
</evidence>
<dbReference type="AlphaFoldDB" id="A0A2A2H6U9"/>
<keyword evidence="2" id="KW-0540">Nuclease</keyword>
<name>A0A2A2H6U9_METBR</name>
<keyword evidence="3" id="KW-0479">Metal-binding</keyword>
<proteinExistence type="predicted"/>
<dbReference type="PANTHER" id="PTHR36531">
    <property type="entry name" value="CRISPR-ASSOCIATED EXONUCLEASE CAS4"/>
    <property type="match status" value="1"/>
</dbReference>
<evidence type="ECO:0000256" key="2">
    <source>
        <dbReference type="ARBA" id="ARBA00022722"/>
    </source>
</evidence>
<evidence type="ECO:0000256" key="3">
    <source>
        <dbReference type="ARBA" id="ARBA00022723"/>
    </source>
</evidence>
<reference evidence="8 9" key="1">
    <citation type="journal article" date="2017" name="BMC Genomics">
        <title>Genomic analysis of methanogenic archaea reveals a shift towards energy conservation.</title>
        <authorList>
            <person name="Gilmore S.P."/>
            <person name="Henske J.K."/>
            <person name="Sexton J.A."/>
            <person name="Solomon K.V."/>
            <person name="Seppala S."/>
            <person name="Yoo J.I."/>
            <person name="Huyett L.M."/>
            <person name="Pressman A."/>
            <person name="Cogan J.Z."/>
            <person name="Kivenson V."/>
            <person name="Peng X."/>
            <person name="Tan Y."/>
            <person name="Valentine D.L."/>
            <person name="O'Malley M.A."/>
        </authorList>
    </citation>
    <scope>NUCLEOTIDE SEQUENCE [LARGE SCALE GENOMIC DNA]</scope>
    <source>
        <strain evidence="8 9">M.o.H.</strain>
    </source>
</reference>
<evidence type="ECO:0000256" key="6">
    <source>
        <dbReference type="ARBA" id="ARBA00023014"/>
    </source>
</evidence>
<evidence type="ECO:0000256" key="5">
    <source>
        <dbReference type="ARBA" id="ARBA00023004"/>
    </source>
</evidence>
<dbReference type="InterPro" id="IPR011604">
    <property type="entry name" value="PDDEXK-like_dom_sf"/>
</dbReference>
<keyword evidence="9" id="KW-1185">Reference proteome</keyword>
<organism evidence="8 9">
    <name type="scientific">Methanobacterium bryantii</name>
    <dbReference type="NCBI Taxonomy" id="2161"/>
    <lineage>
        <taxon>Archaea</taxon>
        <taxon>Methanobacteriati</taxon>
        <taxon>Methanobacteriota</taxon>
        <taxon>Methanomada group</taxon>
        <taxon>Methanobacteria</taxon>
        <taxon>Methanobacteriales</taxon>
        <taxon>Methanobacteriaceae</taxon>
        <taxon>Methanobacterium</taxon>
    </lineage>
</organism>
<dbReference type="GO" id="GO:0004518">
    <property type="term" value="F:nuclease activity"/>
    <property type="evidence" value="ECO:0007669"/>
    <property type="project" value="UniProtKB-KW"/>
</dbReference>
<evidence type="ECO:0000256" key="4">
    <source>
        <dbReference type="ARBA" id="ARBA00022801"/>
    </source>
</evidence>
<evidence type="ECO:0000256" key="1">
    <source>
        <dbReference type="ARBA" id="ARBA00001966"/>
    </source>
</evidence>
<keyword evidence="6" id="KW-0411">Iron-sulfur</keyword>
<accession>A0A2A2H6U9</accession>
<keyword evidence="4" id="KW-0378">Hydrolase</keyword>
<dbReference type="GO" id="GO:0051536">
    <property type="term" value="F:iron-sulfur cluster binding"/>
    <property type="evidence" value="ECO:0007669"/>
    <property type="project" value="UniProtKB-KW"/>
</dbReference>
<sequence length="269" mass="31538">MISVSSISEFVYCPVKAFLNQTQKDNIQTREMIHGKLVREIRRGYEEITKQNMWSIKENIELEYIFSTIFEEVTPFIKKVSKKYSDKYEMDYSVLKDICNDLEDDLKLESQFLSLKVKKILNTTSKRGNEIAEMFFPQSLLEFPLKNEELNLRGKIDKIEVVNGVYYPVEVKTGMPPSKGVWLADALQIAAYVVLMDYELNKEVLVGFVDYIKICERRPVVVNSILHNKLFGVLDDMLTMFEKQEIPEFKLNKNKCEKCEYMDICEYYG</sequence>
<evidence type="ECO:0000313" key="8">
    <source>
        <dbReference type="EMBL" id="PAV05139.1"/>
    </source>
</evidence>
<comment type="cofactor">
    <cofactor evidence="1">
        <name>[4Fe-4S] cluster</name>
        <dbReference type="ChEBI" id="CHEBI:49883"/>
    </cofactor>
</comment>
<feature type="domain" description="DUF83" evidence="7">
    <location>
        <begin position="153"/>
        <end position="265"/>
    </location>
</feature>
<gene>
    <name evidence="8" type="ORF">ASJ80_12690</name>
</gene>
<comment type="caution">
    <text evidence="8">The sequence shown here is derived from an EMBL/GenBank/DDBJ whole genome shotgun (WGS) entry which is preliminary data.</text>
</comment>
<dbReference type="RefSeq" id="WP_069584948.1">
    <property type="nucleotide sequence ID" value="NZ_LMVM01000012.1"/>
</dbReference>
<dbReference type="Pfam" id="PF01930">
    <property type="entry name" value="Cas_Cas4"/>
    <property type="match status" value="1"/>
</dbReference>
<dbReference type="OrthoDB" id="26676at2157"/>
<dbReference type="PANTHER" id="PTHR36531:SF6">
    <property type="entry name" value="DNA REPLICATION ATP-DEPENDENT HELICASE_NUCLEASE DNA2"/>
    <property type="match status" value="1"/>
</dbReference>
<keyword evidence="5" id="KW-0408">Iron</keyword>
<dbReference type="GO" id="GO:0016787">
    <property type="term" value="F:hydrolase activity"/>
    <property type="evidence" value="ECO:0007669"/>
    <property type="project" value="UniProtKB-KW"/>
</dbReference>
<evidence type="ECO:0000313" key="9">
    <source>
        <dbReference type="Proteomes" id="UP000217784"/>
    </source>
</evidence>
<dbReference type="Gene3D" id="3.90.320.10">
    <property type="match status" value="1"/>
</dbReference>
<dbReference type="EMBL" id="LMVM01000012">
    <property type="protein sequence ID" value="PAV05139.1"/>
    <property type="molecule type" value="Genomic_DNA"/>
</dbReference>
<dbReference type="Proteomes" id="UP000217784">
    <property type="component" value="Unassembled WGS sequence"/>
</dbReference>
<protein>
    <recommendedName>
        <fullName evidence="7">DUF83 domain-containing protein</fullName>
    </recommendedName>
</protein>
<dbReference type="InterPro" id="IPR022765">
    <property type="entry name" value="Dna2/Cas4_DUF83"/>
</dbReference>
<dbReference type="InterPro" id="IPR051827">
    <property type="entry name" value="Cas4_exonuclease"/>
</dbReference>
<dbReference type="GO" id="GO:0046872">
    <property type="term" value="F:metal ion binding"/>
    <property type="evidence" value="ECO:0007669"/>
    <property type="project" value="UniProtKB-KW"/>
</dbReference>